<dbReference type="AlphaFoldDB" id="A0AAD3ZVW5"/>
<dbReference type="Proteomes" id="UP000480943">
    <property type="component" value="Unassembled WGS sequence"/>
</dbReference>
<organism evidence="2 3">
    <name type="scientific">Photobacterium damselae subsp. damselae</name>
    <name type="common">Listonella damsela</name>
    <dbReference type="NCBI Taxonomy" id="85581"/>
    <lineage>
        <taxon>Bacteria</taxon>
        <taxon>Pseudomonadati</taxon>
        <taxon>Pseudomonadota</taxon>
        <taxon>Gammaproteobacteria</taxon>
        <taxon>Vibrionales</taxon>
        <taxon>Vibrionaceae</taxon>
        <taxon>Photobacterium</taxon>
    </lineage>
</organism>
<evidence type="ECO:0000313" key="3">
    <source>
        <dbReference type="Proteomes" id="UP000480943"/>
    </source>
</evidence>
<dbReference type="RefSeq" id="WP_151182684.1">
    <property type="nucleotide sequence ID" value="NZ_VZUQ01000053.1"/>
</dbReference>
<dbReference type="Gene3D" id="3.30.420.10">
    <property type="entry name" value="Ribonuclease H-like superfamily/Ribonuclease H"/>
    <property type="match status" value="1"/>
</dbReference>
<feature type="domain" description="3'-5' exoribonuclease Rv2179c-like" evidence="1">
    <location>
        <begin position="18"/>
        <end position="190"/>
    </location>
</feature>
<reference evidence="2 3" key="1">
    <citation type="submission" date="2019-09" db="EMBL/GenBank/DDBJ databases">
        <title>Photobacterium damselae subsp. damselae CDC-2227-81, a human clinical isolate.</title>
        <authorList>
            <person name="Osorio C.R."/>
        </authorList>
    </citation>
    <scope>NUCLEOTIDE SEQUENCE [LARGE SCALE GENOMIC DNA]</scope>
    <source>
        <strain evidence="2 3">CDC-2227-81</strain>
    </source>
</reference>
<comment type="caution">
    <text evidence="2">The sequence shown here is derived from an EMBL/GenBank/DDBJ whole genome shotgun (WGS) entry which is preliminary data.</text>
</comment>
<proteinExistence type="predicted"/>
<dbReference type="InterPro" id="IPR012337">
    <property type="entry name" value="RNaseH-like_sf"/>
</dbReference>
<dbReference type="InterPro" id="IPR033390">
    <property type="entry name" value="Rv2179c-like"/>
</dbReference>
<protein>
    <submittedName>
        <fullName evidence="2">3'-5' exoribonuclease</fullName>
    </submittedName>
</protein>
<evidence type="ECO:0000259" key="1">
    <source>
        <dbReference type="Pfam" id="PF16473"/>
    </source>
</evidence>
<dbReference type="EMBL" id="VZUQ01000053">
    <property type="protein sequence ID" value="KAB1181449.1"/>
    <property type="molecule type" value="Genomic_DNA"/>
</dbReference>
<dbReference type="GO" id="GO:0003676">
    <property type="term" value="F:nucleic acid binding"/>
    <property type="evidence" value="ECO:0007669"/>
    <property type="project" value="InterPro"/>
</dbReference>
<sequence>MIDKNKLEALGLSSLVAVVDLETLSRKPNAVIGSIGCVVIDLLERKEVSNFYARIDLDNQPGRDIESHVVKWWHVQQALYPMAYNELYDPNLNRVRLPIALQMFGKFLSEVFDEKKIQLFGNGPEFDNVILANAYDRAGLKAPWHHGGNQSIRTVVLMGRLLLGIDPKYGDFDGIKHHALHDARHEALYTLDIFSQLDNAILKNESFKY</sequence>
<gene>
    <name evidence="2" type="ORF">F6450_08845</name>
</gene>
<accession>A0AAD3ZVW5</accession>
<dbReference type="SUPFAM" id="SSF53098">
    <property type="entry name" value="Ribonuclease H-like"/>
    <property type="match status" value="1"/>
</dbReference>
<name>A0AAD3ZVW5_PHODD</name>
<dbReference type="InterPro" id="IPR036397">
    <property type="entry name" value="RNaseH_sf"/>
</dbReference>
<evidence type="ECO:0000313" key="2">
    <source>
        <dbReference type="EMBL" id="KAB1181449.1"/>
    </source>
</evidence>
<dbReference type="Pfam" id="PF16473">
    <property type="entry name" value="Rv2179c-like"/>
    <property type="match status" value="1"/>
</dbReference>